<evidence type="ECO:0000313" key="2">
    <source>
        <dbReference type="Proteomes" id="UP000229340"/>
    </source>
</evidence>
<protein>
    <submittedName>
        <fullName evidence="1">Uncharacterized protein</fullName>
    </submittedName>
</protein>
<reference evidence="2" key="1">
    <citation type="submission" date="2017-10" db="EMBL/GenBank/DDBJ databases">
        <title>Complete genome sequence of Moraxella osloensis NP7 isolated from human skin.</title>
        <authorList>
            <person name="Lee K."/>
            <person name="Lim J.Y."/>
            <person name="Hwang I."/>
        </authorList>
    </citation>
    <scope>NUCLEOTIDE SEQUENCE [LARGE SCALE GENOMIC DNA]</scope>
    <source>
        <strain evidence="2">NP7</strain>
        <plasmid evidence="2">pnp7-1</plasmid>
    </source>
</reference>
<sequence>MPNSFSTTFSEIRLINDKSTALGKEFKNRFVINREQLVALIGDNELIEMLCLSKRKFINNEYAKDLHMADIRKMIRTNYDGYILGFVDIILLGMICQQSGSLINISEIGDAFKSKNALWQIYVSKFNNLFKKDMNYRFVNNLFLSYLASGLDFVIDALRYLFAIKQSASSVEQRMTLDAIFENIGIKSLTVYAKLMIKQHPEQSRLMHLIDVHPVTYDLVYLENKHQYGFLNKNVSMVKLLSINSINTDELNTLADANQKDLVTLTTRGSDVAMPVVEDKVAESVMPTNDHQSAINGNLSTINEVTGSQQVPNEVPADISNDVANSMDATPIADATNASVDKNNQSVTVTTNSLKATDASGSNETPVEPPLQTASTIAVTQTELPVTELPVTAGTVADKKEENAGQDMSDIINMLKKEQEQKAVESGSGTSAQLKKPFTGNIKKLNLF</sequence>
<dbReference type="EMBL" id="CP024444">
    <property type="protein sequence ID" value="ATR79738.1"/>
    <property type="molecule type" value="Genomic_DNA"/>
</dbReference>
<keyword evidence="1" id="KW-0614">Plasmid</keyword>
<evidence type="ECO:0000313" key="1">
    <source>
        <dbReference type="EMBL" id="ATR79738.1"/>
    </source>
</evidence>
<geneLocation type="plasmid" evidence="2">
    <name>pnp7-1</name>
</geneLocation>
<dbReference type="AlphaFoldDB" id="A0A2D2LXJ1"/>
<accession>A0A2D2LXJ1</accession>
<gene>
    <name evidence="1" type="ORF">NP7_10260</name>
</gene>
<dbReference type="RefSeq" id="WP_100271092.1">
    <property type="nucleotide sequence ID" value="NZ_CP024444.1"/>
</dbReference>
<name>A0A2D2LXJ1_FAUOS</name>
<organism evidence="1 2">
    <name type="scientific">Faucicola osloensis</name>
    <name type="common">Moraxella osloensis</name>
    <dbReference type="NCBI Taxonomy" id="34062"/>
    <lineage>
        <taxon>Bacteria</taxon>
        <taxon>Pseudomonadati</taxon>
        <taxon>Pseudomonadota</taxon>
        <taxon>Gammaproteobacteria</taxon>
        <taxon>Moraxellales</taxon>
        <taxon>Moraxellaceae</taxon>
        <taxon>Faucicola</taxon>
    </lineage>
</organism>
<proteinExistence type="predicted"/>
<dbReference type="Proteomes" id="UP000229340">
    <property type="component" value="Plasmid pNP7-1"/>
</dbReference>